<dbReference type="EMBL" id="JARK01000190">
    <property type="protein sequence ID" value="EYC40913.1"/>
    <property type="molecule type" value="Genomic_DNA"/>
</dbReference>
<keyword evidence="1" id="KW-0732">Signal</keyword>
<accession>A0A016WPF1</accession>
<gene>
    <name evidence="3" type="primary">Acey_s0590.g389</name>
    <name evidence="3" type="ORF">Y032_0590g389</name>
</gene>
<evidence type="ECO:0000259" key="2">
    <source>
        <dbReference type="Pfam" id="PF01549"/>
    </source>
</evidence>
<feature type="domain" description="ShKT" evidence="2">
    <location>
        <begin position="31"/>
        <end position="70"/>
    </location>
</feature>
<protein>
    <recommendedName>
        <fullName evidence="2">ShKT domain-containing protein</fullName>
    </recommendedName>
</protein>
<sequence>MSFQREMFVYLICLLVLINAFGPEEVMAQGDCVDRMPAGECQKFKDKGNCESPYHEIVAERMCKKTCNRC</sequence>
<name>A0A016WPF1_9BILA</name>
<dbReference type="OrthoDB" id="5829777at2759"/>
<evidence type="ECO:0000256" key="1">
    <source>
        <dbReference type="SAM" id="SignalP"/>
    </source>
</evidence>
<dbReference type="InterPro" id="IPR003582">
    <property type="entry name" value="ShKT_dom"/>
</dbReference>
<dbReference type="Gene3D" id="1.10.10.1940">
    <property type="match status" value="1"/>
</dbReference>
<evidence type="ECO:0000313" key="4">
    <source>
        <dbReference type="Proteomes" id="UP000024635"/>
    </source>
</evidence>
<proteinExistence type="predicted"/>
<evidence type="ECO:0000313" key="3">
    <source>
        <dbReference type="EMBL" id="EYC40913.1"/>
    </source>
</evidence>
<dbReference type="Pfam" id="PF01549">
    <property type="entry name" value="ShK"/>
    <property type="match status" value="1"/>
</dbReference>
<feature type="chain" id="PRO_5001490985" description="ShKT domain-containing protein" evidence="1">
    <location>
        <begin position="29"/>
        <end position="70"/>
    </location>
</feature>
<dbReference type="AlphaFoldDB" id="A0A016WPF1"/>
<organism evidence="3 4">
    <name type="scientific">Ancylostoma ceylanicum</name>
    <dbReference type="NCBI Taxonomy" id="53326"/>
    <lineage>
        <taxon>Eukaryota</taxon>
        <taxon>Metazoa</taxon>
        <taxon>Ecdysozoa</taxon>
        <taxon>Nematoda</taxon>
        <taxon>Chromadorea</taxon>
        <taxon>Rhabditida</taxon>
        <taxon>Rhabditina</taxon>
        <taxon>Rhabditomorpha</taxon>
        <taxon>Strongyloidea</taxon>
        <taxon>Ancylostomatidae</taxon>
        <taxon>Ancylostomatinae</taxon>
        <taxon>Ancylostoma</taxon>
    </lineage>
</organism>
<keyword evidence="4" id="KW-1185">Reference proteome</keyword>
<feature type="signal peptide" evidence="1">
    <location>
        <begin position="1"/>
        <end position="28"/>
    </location>
</feature>
<reference evidence="4" key="1">
    <citation type="journal article" date="2015" name="Nat. Genet.">
        <title>The genome and transcriptome of the zoonotic hookworm Ancylostoma ceylanicum identify infection-specific gene families.</title>
        <authorList>
            <person name="Schwarz E.M."/>
            <person name="Hu Y."/>
            <person name="Antoshechkin I."/>
            <person name="Miller M.M."/>
            <person name="Sternberg P.W."/>
            <person name="Aroian R.V."/>
        </authorList>
    </citation>
    <scope>NUCLEOTIDE SEQUENCE</scope>
    <source>
        <strain evidence="4">HY135</strain>
    </source>
</reference>
<dbReference type="Proteomes" id="UP000024635">
    <property type="component" value="Unassembled WGS sequence"/>
</dbReference>
<comment type="caution">
    <text evidence="3">The sequence shown here is derived from an EMBL/GenBank/DDBJ whole genome shotgun (WGS) entry which is preliminary data.</text>
</comment>